<accession>A0AAV1RPQ1</accession>
<evidence type="ECO:0000313" key="1">
    <source>
        <dbReference type="EMBL" id="CAK7338659.1"/>
    </source>
</evidence>
<evidence type="ECO:0000313" key="2">
    <source>
        <dbReference type="Proteomes" id="UP001314170"/>
    </source>
</evidence>
<dbReference type="AlphaFoldDB" id="A0AAV1RPQ1"/>
<feature type="non-terminal residue" evidence="1">
    <location>
        <position position="129"/>
    </location>
</feature>
<organism evidence="1 2">
    <name type="scientific">Dovyalis caffra</name>
    <dbReference type="NCBI Taxonomy" id="77055"/>
    <lineage>
        <taxon>Eukaryota</taxon>
        <taxon>Viridiplantae</taxon>
        <taxon>Streptophyta</taxon>
        <taxon>Embryophyta</taxon>
        <taxon>Tracheophyta</taxon>
        <taxon>Spermatophyta</taxon>
        <taxon>Magnoliopsida</taxon>
        <taxon>eudicotyledons</taxon>
        <taxon>Gunneridae</taxon>
        <taxon>Pentapetalae</taxon>
        <taxon>rosids</taxon>
        <taxon>fabids</taxon>
        <taxon>Malpighiales</taxon>
        <taxon>Salicaceae</taxon>
        <taxon>Flacourtieae</taxon>
        <taxon>Dovyalis</taxon>
    </lineage>
</organism>
<dbReference type="Proteomes" id="UP001314170">
    <property type="component" value="Unassembled WGS sequence"/>
</dbReference>
<dbReference type="EMBL" id="CAWUPB010001156">
    <property type="protein sequence ID" value="CAK7338659.1"/>
    <property type="molecule type" value="Genomic_DNA"/>
</dbReference>
<comment type="caution">
    <text evidence="1">The sequence shown here is derived from an EMBL/GenBank/DDBJ whole genome shotgun (WGS) entry which is preliminary data.</text>
</comment>
<protein>
    <submittedName>
        <fullName evidence="1">Uncharacterized protein</fullName>
    </submittedName>
</protein>
<keyword evidence="2" id="KW-1185">Reference proteome</keyword>
<gene>
    <name evidence="1" type="ORF">DCAF_LOCUS13707</name>
</gene>
<sequence>MVSSSFTVIACDLCWRLRSAAREVERGSPEPVGVMVRHALGLVGFVRVAVGEMSYREKGMQGSILMYHNMRQRVTLLLEIKRVTDTYKEANSNSTTSIRDKARTVGHKDELHLEVVRAILARSYALAFD</sequence>
<name>A0AAV1RPQ1_9ROSI</name>
<proteinExistence type="predicted"/>
<reference evidence="1 2" key="1">
    <citation type="submission" date="2024-01" db="EMBL/GenBank/DDBJ databases">
        <authorList>
            <person name="Waweru B."/>
        </authorList>
    </citation>
    <scope>NUCLEOTIDE SEQUENCE [LARGE SCALE GENOMIC DNA]</scope>
</reference>